<comment type="caution">
    <text evidence="1">The sequence shown here is derived from an EMBL/GenBank/DDBJ whole genome shotgun (WGS) entry which is preliminary data.</text>
</comment>
<proteinExistence type="predicted"/>
<dbReference type="HOGENOM" id="CLU_1681777_0_0_11"/>
<evidence type="ECO:0008006" key="3">
    <source>
        <dbReference type="Google" id="ProtNLM"/>
    </source>
</evidence>
<dbReference type="Proteomes" id="UP000017984">
    <property type="component" value="Chromosome"/>
</dbReference>
<organism evidence="1 2">
    <name type="scientific">Streptomyces roseochromogenus subsp. oscitans DS 12.976</name>
    <dbReference type="NCBI Taxonomy" id="1352936"/>
    <lineage>
        <taxon>Bacteria</taxon>
        <taxon>Bacillati</taxon>
        <taxon>Actinomycetota</taxon>
        <taxon>Actinomycetes</taxon>
        <taxon>Kitasatosporales</taxon>
        <taxon>Streptomycetaceae</taxon>
        <taxon>Streptomyces</taxon>
    </lineage>
</organism>
<evidence type="ECO:0000313" key="2">
    <source>
        <dbReference type="Proteomes" id="UP000017984"/>
    </source>
</evidence>
<dbReference type="EMBL" id="AWQX01000028">
    <property type="protein sequence ID" value="EST35933.1"/>
    <property type="molecule type" value="Genomic_DNA"/>
</dbReference>
<evidence type="ECO:0000313" key="1">
    <source>
        <dbReference type="EMBL" id="EST35933.1"/>
    </source>
</evidence>
<reference evidence="1 2" key="1">
    <citation type="journal article" date="2014" name="Genome Announc.">
        <title>Draft Genome Sequence of Streptomyces roseochromogenes subsp. oscitans DS 12.976, Producer of the Aminocoumarin Antibiotic Clorobiocin.</title>
        <authorList>
            <person name="Ruckert C."/>
            <person name="Kalinowski J."/>
            <person name="Heide L."/>
            <person name="Apel A.K."/>
        </authorList>
    </citation>
    <scope>NUCLEOTIDE SEQUENCE [LARGE SCALE GENOMIC DNA]</scope>
    <source>
        <strain evidence="1 2">DS 12.976</strain>
    </source>
</reference>
<dbReference type="InterPro" id="IPR043129">
    <property type="entry name" value="ATPase_NBD"/>
</dbReference>
<keyword evidence="2" id="KW-1185">Reference proteome</keyword>
<sequence length="157" mass="15828">MQESAPVLVGIDVGGTKTHLRALAGDTPVADHVRASGAAGVRPSALAVGGHACETPRQCAGTRTVLRAHVDAPALVVDDAELLVPAAGLDRGVGLVAGTGSVAVGRRADGTLVQAGGWDAVSGTRVARPGWCGRRYVPAGPPMTAARLPTCRRRPCS</sequence>
<dbReference type="STRING" id="1352936.M878_03915"/>
<dbReference type="SUPFAM" id="SSF53067">
    <property type="entry name" value="Actin-like ATPase domain"/>
    <property type="match status" value="1"/>
</dbReference>
<protein>
    <recommendedName>
        <fullName evidence="3">ATPase BadF/BadG/BcrA/BcrD type domain-containing protein</fullName>
    </recommendedName>
</protein>
<gene>
    <name evidence="1" type="ORF">M878_03915</name>
</gene>
<name>V6KV93_STRRC</name>
<feature type="non-terminal residue" evidence="1">
    <location>
        <position position="157"/>
    </location>
</feature>
<accession>V6KV93</accession>
<dbReference type="AlphaFoldDB" id="V6KV93"/>